<dbReference type="RefSeq" id="WP_209143641.1">
    <property type="nucleotide sequence ID" value="NZ_JAGHKO010000017.1"/>
</dbReference>
<feature type="chain" id="PRO_5045523162" evidence="1">
    <location>
        <begin position="24"/>
        <end position="215"/>
    </location>
</feature>
<gene>
    <name evidence="3" type="ORF">J7I42_30985</name>
</gene>
<name>A0ABS3Z3N8_9BACT</name>
<feature type="signal peptide" evidence="1">
    <location>
        <begin position="1"/>
        <end position="23"/>
    </location>
</feature>
<keyword evidence="1" id="KW-0732">Signal</keyword>
<dbReference type="Proteomes" id="UP000677244">
    <property type="component" value="Unassembled WGS sequence"/>
</dbReference>
<protein>
    <submittedName>
        <fullName evidence="3">DUF1080 domain-containing protein</fullName>
    </submittedName>
</protein>
<evidence type="ECO:0000313" key="3">
    <source>
        <dbReference type="EMBL" id="MBO9204755.1"/>
    </source>
</evidence>
<keyword evidence="4" id="KW-1185">Reference proteome</keyword>
<reference evidence="3 4" key="1">
    <citation type="submission" date="2021-03" db="EMBL/GenBank/DDBJ databases">
        <title>Assistant Professor.</title>
        <authorList>
            <person name="Huq M.A."/>
        </authorList>
    </citation>
    <scope>NUCLEOTIDE SEQUENCE [LARGE SCALE GENOMIC DNA]</scope>
    <source>
        <strain evidence="3 4">MAH-29</strain>
    </source>
</reference>
<evidence type="ECO:0000256" key="1">
    <source>
        <dbReference type="SAM" id="SignalP"/>
    </source>
</evidence>
<dbReference type="Pfam" id="PF06439">
    <property type="entry name" value="3keto-disac_hyd"/>
    <property type="match status" value="1"/>
</dbReference>
<sequence>MRKLSIGLTLAGCLITIASFAQKQSKGWISLFDGKTLTDWKVGENAGTFTVDSGMIIAHGNVAHLFYNGPVQDHDFKNFHFKAQVMTRPGSNSGIYFHTAYQESGWPSKGYEVQVNNSHTDWRRTGSLYAIQDVKEVFAKDNVWFTEEIIVQGKKVTIKVNGKTTVEYTEPADAKRPADMSGRLLSSGTFALQGHDPNSKVYYKNIQVKILPDTK</sequence>
<comment type="caution">
    <text evidence="3">The sequence shown here is derived from an EMBL/GenBank/DDBJ whole genome shotgun (WGS) entry which is preliminary data.</text>
</comment>
<evidence type="ECO:0000313" key="4">
    <source>
        <dbReference type="Proteomes" id="UP000677244"/>
    </source>
</evidence>
<evidence type="ECO:0000259" key="2">
    <source>
        <dbReference type="Pfam" id="PF06439"/>
    </source>
</evidence>
<dbReference type="Gene3D" id="2.60.120.560">
    <property type="entry name" value="Exo-inulinase, domain 1"/>
    <property type="match status" value="1"/>
</dbReference>
<organism evidence="3 4">
    <name type="scientific">Niastella soli</name>
    <dbReference type="NCBI Taxonomy" id="2821487"/>
    <lineage>
        <taxon>Bacteria</taxon>
        <taxon>Pseudomonadati</taxon>
        <taxon>Bacteroidota</taxon>
        <taxon>Chitinophagia</taxon>
        <taxon>Chitinophagales</taxon>
        <taxon>Chitinophagaceae</taxon>
        <taxon>Niastella</taxon>
    </lineage>
</organism>
<feature type="domain" description="3-keto-alpha-glucoside-1,2-lyase/3-keto-2-hydroxy-glucal hydratase" evidence="2">
    <location>
        <begin position="27"/>
        <end position="209"/>
    </location>
</feature>
<proteinExistence type="predicted"/>
<dbReference type="InterPro" id="IPR010496">
    <property type="entry name" value="AL/BT2_dom"/>
</dbReference>
<dbReference type="EMBL" id="JAGHKO010000017">
    <property type="protein sequence ID" value="MBO9204755.1"/>
    <property type="molecule type" value="Genomic_DNA"/>
</dbReference>
<accession>A0ABS3Z3N8</accession>